<keyword evidence="2 5" id="KW-0812">Transmembrane</keyword>
<evidence type="ECO:0000256" key="2">
    <source>
        <dbReference type="ARBA" id="ARBA00022692"/>
    </source>
</evidence>
<feature type="domain" description="G-protein coupled receptors family 1 profile" evidence="6">
    <location>
        <begin position="43"/>
        <end position="294"/>
    </location>
</feature>
<evidence type="ECO:0000256" key="5">
    <source>
        <dbReference type="SAM" id="Phobius"/>
    </source>
</evidence>
<dbReference type="GO" id="GO:0016020">
    <property type="term" value="C:membrane"/>
    <property type="evidence" value="ECO:0007669"/>
    <property type="project" value="UniProtKB-SubCell"/>
</dbReference>
<dbReference type="Proteomes" id="UP000663877">
    <property type="component" value="Unassembled WGS sequence"/>
</dbReference>
<feature type="transmembrane region" description="Helical" evidence="5">
    <location>
        <begin position="103"/>
        <end position="124"/>
    </location>
</feature>
<dbReference type="GO" id="GO:0004930">
    <property type="term" value="F:G protein-coupled receptor activity"/>
    <property type="evidence" value="ECO:0007669"/>
    <property type="project" value="InterPro"/>
</dbReference>
<feature type="transmembrane region" description="Helical" evidence="5">
    <location>
        <begin position="242"/>
        <end position="266"/>
    </location>
</feature>
<evidence type="ECO:0000313" key="10">
    <source>
        <dbReference type="Proteomes" id="UP000663877"/>
    </source>
</evidence>
<comment type="subcellular location">
    <subcellularLocation>
        <location evidence="1">Membrane</location>
    </subcellularLocation>
</comment>
<dbReference type="Gene3D" id="1.20.1070.10">
    <property type="entry name" value="Rhodopsin 7-helix transmembrane proteins"/>
    <property type="match status" value="1"/>
</dbReference>
<sequence length="312" mass="37119">MSGVRLNYLQNEMNETAILLEPTFVRQLKFYLFISIECPSISIAIYVLYRFFRSYEIRSRLNNHSIIALLFTSCIAITTELPITLRFLKTGNVQPKTKGFCLFWIWYNFSLQSINLFLMAWLSIERHILIFHSNLIQTSVGKIKWHYIPLSFSMIYIPLFYFFCIFIYSCENSFNYSLLFCGSICYNDLFWLASYDWIINIFIPAIIIPFASIILLIRVLMQKKRMKRTVTWKTTRKMTIQLMSISSVYSIFWVLYGLAILIRLYFIPTFLDIIILYYLQYLPYIVQLLMPIICFACLPELWPRKIRIAPVS</sequence>
<reference evidence="7" key="1">
    <citation type="submission" date="2021-02" db="EMBL/GenBank/DDBJ databases">
        <authorList>
            <person name="Nowell W R."/>
        </authorList>
    </citation>
    <scope>NUCLEOTIDE SEQUENCE</scope>
</reference>
<evidence type="ECO:0000259" key="6">
    <source>
        <dbReference type="PROSITE" id="PS50262"/>
    </source>
</evidence>
<accession>A0A813VMV5</accession>
<dbReference type="AlphaFoldDB" id="A0A813VMV5"/>
<evidence type="ECO:0000256" key="1">
    <source>
        <dbReference type="ARBA" id="ARBA00004370"/>
    </source>
</evidence>
<evidence type="ECO:0000313" key="8">
    <source>
        <dbReference type="EMBL" id="CAF1193985.1"/>
    </source>
</evidence>
<evidence type="ECO:0000313" key="9">
    <source>
        <dbReference type="Proteomes" id="UP000663832"/>
    </source>
</evidence>
<comment type="caution">
    <text evidence="7">The sequence shown here is derived from an EMBL/GenBank/DDBJ whole genome shotgun (WGS) entry which is preliminary data.</text>
</comment>
<feature type="transmembrane region" description="Helical" evidence="5">
    <location>
        <begin position="278"/>
        <end position="298"/>
    </location>
</feature>
<name>A0A813VMV5_9BILA</name>
<evidence type="ECO:0000256" key="3">
    <source>
        <dbReference type="ARBA" id="ARBA00022989"/>
    </source>
</evidence>
<dbReference type="SUPFAM" id="SSF81321">
    <property type="entry name" value="Family A G protein-coupled receptor-like"/>
    <property type="match status" value="1"/>
</dbReference>
<gene>
    <name evidence="7" type="ORF">BJG266_LOCUS7307</name>
    <name evidence="8" type="ORF">QVE165_LOCUS25414</name>
</gene>
<evidence type="ECO:0000256" key="4">
    <source>
        <dbReference type="ARBA" id="ARBA00023136"/>
    </source>
</evidence>
<evidence type="ECO:0000313" key="7">
    <source>
        <dbReference type="EMBL" id="CAF0840918.1"/>
    </source>
</evidence>
<dbReference type="EMBL" id="CAJNOI010000022">
    <property type="protein sequence ID" value="CAF0840918.1"/>
    <property type="molecule type" value="Genomic_DNA"/>
</dbReference>
<feature type="transmembrane region" description="Helical" evidence="5">
    <location>
        <begin position="61"/>
        <end position="83"/>
    </location>
</feature>
<feature type="transmembrane region" description="Helical" evidence="5">
    <location>
        <begin position="197"/>
        <end position="221"/>
    </location>
</feature>
<feature type="transmembrane region" description="Helical" evidence="5">
    <location>
        <begin position="30"/>
        <end position="49"/>
    </location>
</feature>
<keyword evidence="3 5" id="KW-1133">Transmembrane helix</keyword>
<keyword evidence="9" id="KW-1185">Reference proteome</keyword>
<keyword evidence="4 5" id="KW-0472">Membrane</keyword>
<dbReference type="InterPro" id="IPR000276">
    <property type="entry name" value="GPCR_Rhodpsn"/>
</dbReference>
<dbReference type="PROSITE" id="PS50262">
    <property type="entry name" value="G_PROTEIN_RECEP_F1_2"/>
    <property type="match status" value="1"/>
</dbReference>
<feature type="transmembrane region" description="Helical" evidence="5">
    <location>
        <begin position="145"/>
        <end position="168"/>
    </location>
</feature>
<dbReference type="InterPro" id="IPR017452">
    <property type="entry name" value="GPCR_Rhodpsn_7TM"/>
</dbReference>
<organism evidence="7 10">
    <name type="scientific">Adineta steineri</name>
    <dbReference type="NCBI Taxonomy" id="433720"/>
    <lineage>
        <taxon>Eukaryota</taxon>
        <taxon>Metazoa</taxon>
        <taxon>Spiralia</taxon>
        <taxon>Gnathifera</taxon>
        <taxon>Rotifera</taxon>
        <taxon>Eurotatoria</taxon>
        <taxon>Bdelloidea</taxon>
        <taxon>Adinetida</taxon>
        <taxon>Adinetidae</taxon>
        <taxon>Adineta</taxon>
    </lineage>
</organism>
<dbReference type="Proteomes" id="UP000663832">
    <property type="component" value="Unassembled WGS sequence"/>
</dbReference>
<protein>
    <recommendedName>
        <fullName evidence="6">G-protein coupled receptors family 1 profile domain-containing protein</fullName>
    </recommendedName>
</protein>
<proteinExistence type="predicted"/>
<dbReference type="OrthoDB" id="10019642at2759"/>
<dbReference type="PROSITE" id="PS00237">
    <property type="entry name" value="G_PROTEIN_RECEP_F1_1"/>
    <property type="match status" value="1"/>
</dbReference>
<dbReference type="EMBL" id="CAJNOM010000184">
    <property type="protein sequence ID" value="CAF1193985.1"/>
    <property type="molecule type" value="Genomic_DNA"/>
</dbReference>